<dbReference type="PROSITE" id="PS51545">
    <property type="entry name" value="PIK_HELICAL"/>
    <property type="match status" value="1"/>
</dbReference>
<evidence type="ECO:0000313" key="8">
    <source>
        <dbReference type="EMBL" id="CAD7455449.1"/>
    </source>
</evidence>
<dbReference type="GO" id="GO:0005737">
    <property type="term" value="C:cytoplasm"/>
    <property type="evidence" value="ECO:0007669"/>
    <property type="project" value="TreeGrafter"/>
</dbReference>
<feature type="compositionally biased region" description="Polar residues" evidence="5">
    <location>
        <begin position="43"/>
        <end position="57"/>
    </location>
</feature>
<feature type="compositionally biased region" description="Polar residues" evidence="5">
    <location>
        <begin position="132"/>
        <end position="147"/>
    </location>
</feature>
<evidence type="ECO:0000256" key="3">
    <source>
        <dbReference type="ARBA" id="ARBA00022679"/>
    </source>
</evidence>
<feature type="domain" description="PI3K/PI4K catalytic" evidence="6">
    <location>
        <begin position="515"/>
        <end position="816"/>
    </location>
</feature>
<dbReference type="SMART" id="SM00146">
    <property type="entry name" value="PI3Kc"/>
    <property type="match status" value="1"/>
</dbReference>
<dbReference type="GO" id="GO:0005886">
    <property type="term" value="C:plasma membrane"/>
    <property type="evidence" value="ECO:0007669"/>
    <property type="project" value="TreeGrafter"/>
</dbReference>
<dbReference type="InterPro" id="IPR016024">
    <property type="entry name" value="ARM-type_fold"/>
</dbReference>
<comment type="similarity">
    <text evidence="1">Belongs to the PI3/PI4-kinase family. Type III PI4K subfamily.</text>
</comment>
<dbReference type="SMART" id="SM00145">
    <property type="entry name" value="PI3Ka"/>
    <property type="match status" value="1"/>
</dbReference>
<dbReference type="InterPro" id="IPR036940">
    <property type="entry name" value="PI3/4_kinase_cat_sf"/>
</dbReference>
<dbReference type="GO" id="GO:0048015">
    <property type="term" value="P:phosphatidylinositol-mediated signaling"/>
    <property type="evidence" value="ECO:0007669"/>
    <property type="project" value="TreeGrafter"/>
</dbReference>
<dbReference type="FunFam" id="1.10.1070.11:FF:000005">
    <property type="entry name" value="Phosphatidylinositol 4-kinase, catalytic, alpha"/>
    <property type="match status" value="1"/>
</dbReference>
<dbReference type="Gene3D" id="1.25.40.70">
    <property type="entry name" value="Phosphatidylinositol 3-kinase, accessory domain (PIK)"/>
    <property type="match status" value="1"/>
</dbReference>
<dbReference type="PROSITE" id="PS50290">
    <property type="entry name" value="PI3_4_KINASE_3"/>
    <property type="match status" value="1"/>
</dbReference>
<evidence type="ECO:0000259" key="6">
    <source>
        <dbReference type="PROSITE" id="PS50290"/>
    </source>
</evidence>
<sequence length="832" mass="92823">MANLNFQQPPRNNPTQSVSRGGFGGSSLSGHVTPTSGMFPGSTGLTSFTPQQLSPNRNLPPMGSRGLFGQRAFPDRRSLTTGLGSSGSMGSFGLPASRAYGGSQGAINNFHSVFGGGGDTSTPPLLDLSEFPSLTNRGQGDSATTAPQPGPMTGKQPYGECGPAQRQGVDRPCRQALEINFLILWHNPVCNADLQVPGEDQISSWHLKGIKHVVWRNHLKMCWGLSPSLAVYMAIRLSNPRLVERELSRLVTLNPLSVAHIPEALHYLTNSRALINDNRELVHTLVWAPASAVVALAYFSRQFPPHPITAQYSVQVLRNCSINSLMFFVPQIVQALRHDILDYMAELIKDIANKSQILAHQLIYNMRTNMFLDEDMLFKDELHDVLEHLIDSIVSSLTGAAKSFYLTEFEFFGKMTDISSHLKTFPKGPRRRQACLEALSRIELQPGCYIPTNPEAMVIAIDNKSGTPMQSAAKAPYLAMFRLRHCGITELEKLATSVFTDTDSSGLNPCALAEEIWQGAIFKPMARKLAATLLIATCRTNFSCKVGDDVRQDMLALQVINIFQNVFQQVGLDLYMFPYRVVATGPGEVALRVPHSSLTSSDRMKPRVDKVYIQNGWWMFFQSGVIECIPDAKSRDQLGRVTDIDMYEYFITKYGDETSRGFKNAQRNFIKSMAAYSIVGYLLQIKDRHNGNIMLNEDGNIIHIDFGFLFESSPGGNLGFEPNIKLTDEMVMIMGGRMEAAPFQWYMAQCVRGYLAIRHYSEAIISLVTLMLDTGLPCFRGQTIKLLRSRFNLMISDKEAANHMVSVIRSSYLNFRTRTYDMIQYYQNKIPY</sequence>
<dbReference type="InterPro" id="IPR042236">
    <property type="entry name" value="PI3K_accessory_sf"/>
</dbReference>
<dbReference type="Pfam" id="PF00454">
    <property type="entry name" value="PI3_PI4_kinase"/>
    <property type="match status" value="1"/>
</dbReference>
<feature type="domain" description="PIK helical" evidence="7">
    <location>
        <begin position="215"/>
        <end position="392"/>
    </location>
</feature>
<keyword evidence="3" id="KW-0808">Transferase</keyword>
<feature type="compositionally biased region" description="Low complexity" evidence="5">
    <location>
        <begin position="79"/>
        <end position="88"/>
    </location>
</feature>
<dbReference type="InterPro" id="IPR015433">
    <property type="entry name" value="PI3/4_kinase"/>
</dbReference>
<evidence type="ECO:0000256" key="4">
    <source>
        <dbReference type="ARBA" id="ARBA00022777"/>
    </source>
</evidence>
<keyword evidence="4" id="KW-0418">Kinase</keyword>
<proteinExistence type="inferred from homology"/>
<dbReference type="GO" id="GO:0004430">
    <property type="term" value="F:1-phosphatidylinositol 4-kinase activity"/>
    <property type="evidence" value="ECO:0007669"/>
    <property type="project" value="UniProtKB-EC"/>
</dbReference>
<dbReference type="FunFam" id="1.25.40.70:FF:000011">
    <property type="entry name" value="Phosphatidylinositol 4-kinase alpha"/>
    <property type="match status" value="1"/>
</dbReference>
<dbReference type="SUPFAM" id="SSF56112">
    <property type="entry name" value="Protein kinase-like (PK-like)"/>
    <property type="match status" value="1"/>
</dbReference>
<gene>
    <name evidence="8" type="ORF">TTEB3V08_LOCUS3518</name>
</gene>
<evidence type="ECO:0000256" key="1">
    <source>
        <dbReference type="ARBA" id="ARBA00006209"/>
    </source>
</evidence>
<dbReference type="Pfam" id="PF00613">
    <property type="entry name" value="PI3Ka"/>
    <property type="match status" value="1"/>
</dbReference>
<dbReference type="InterPro" id="IPR001263">
    <property type="entry name" value="PI3K_accessory_dom"/>
</dbReference>
<dbReference type="Gene3D" id="1.10.1070.11">
    <property type="entry name" value="Phosphatidylinositol 3-/4-kinase, catalytic domain"/>
    <property type="match status" value="1"/>
</dbReference>
<feature type="region of interest" description="Disordered" evidence="5">
    <location>
        <begin position="1"/>
        <end position="88"/>
    </location>
</feature>
<accession>A0A7R9FKT5</accession>
<dbReference type="Gene3D" id="3.30.1010.10">
    <property type="entry name" value="Phosphatidylinositol 3-kinase Catalytic Subunit, Chain A, domain 4"/>
    <property type="match status" value="1"/>
</dbReference>
<dbReference type="PANTHER" id="PTHR10048:SF15">
    <property type="entry name" value="PHOSPHATIDYLINOSITOL 4-KINASE ALPHA"/>
    <property type="match status" value="1"/>
</dbReference>
<dbReference type="InterPro" id="IPR000403">
    <property type="entry name" value="PI3/4_kinase_cat_dom"/>
</dbReference>
<reference evidence="8" key="1">
    <citation type="submission" date="2020-11" db="EMBL/GenBank/DDBJ databases">
        <authorList>
            <person name="Tran Van P."/>
        </authorList>
    </citation>
    <scope>NUCLEOTIDE SEQUENCE</scope>
</reference>
<dbReference type="PROSITE" id="PS00916">
    <property type="entry name" value="PI3_4_KINASE_2"/>
    <property type="match status" value="1"/>
</dbReference>
<dbReference type="GO" id="GO:0046854">
    <property type="term" value="P:phosphatidylinositol phosphate biosynthetic process"/>
    <property type="evidence" value="ECO:0007669"/>
    <property type="project" value="InterPro"/>
</dbReference>
<name>A0A7R9FKT5_9NEOP</name>
<evidence type="ECO:0000256" key="2">
    <source>
        <dbReference type="ARBA" id="ARBA00012169"/>
    </source>
</evidence>
<dbReference type="InterPro" id="IPR011009">
    <property type="entry name" value="Kinase-like_dom_sf"/>
</dbReference>
<dbReference type="AlphaFoldDB" id="A0A7R9FKT5"/>
<feature type="region of interest" description="Disordered" evidence="5">
    <location>
        <begin position="121"/>
        <end position="167"/>
    </location>
</feature>
<dbReference type="PANTHER" id="PTHR10048">
    <property type="entry name" value="PHOSPHATIDYLINOSITOL KINASE"/>
    <property type="match status" value="1"/>
</dbReference>
<dbReference type="EC" id="2.7.1.67" evidence="2"/>
<feature type="compositionally biased region" description="Polar residues" evidence="5">
    <location>
        <begin position="1"/>
        <end position="16"/>
    </location>
</feature>
<organism evidence="8">
    <name type="scientific">Timema tahoe</name>
    <dbReference type="NCBI Taxonomy" id="61484"/>
    <lineage>
        <taxon>Eukaryota</taxon>
        <taxon>Metazoa</taxon>
        <taxon>Ecdysozoa</taxon>
        <taxon>Arthropoda</taxon>
        <taxon>Hexapoda</taxon>
        <taxon>Insecta</taxon>
        <taxon>Pterygota</taxon>
        <taxon>Neoptera</taxon>
        <taxon>Polyneoptera</taxon>
        <taxon>Phasmatodea</taxon>
        <taxon>Timematodea</taxon>
        <taxon>Timematoidea</taxon>
        <taxon>Timematidae</taxon>
        <taxon>Timema</taxon>
    </lineage>
</organism>
<protein>
    <recommendedName>
        <fullName evidence="2">1-phosphatidylinositol 4-kinase</fullName>
        <ecNumber evidence="2">2.7.1.67</ecNumber>
    </recommendedName>
</protein>
<dbReference type="SUPFAM" id="SSF48371">
    <property type="entry name" value="ARM repeat"/>
    <property type="match status" value="1"/>
</dbReference>
<dbReference type="InterPro" id="IPR018936">
    <property type="entry name" value="PI3/4_kinase_CS"/>
</dbReference>
<evidence type="ECO:0000256" key="5">
    <source>
        <dbReference type="SAM" id="MobiDB-lite"/>
    </source>
</evidence>
<evidence type="ECO:0000259" key="7">
    <source>
        <dbReference type="PROSITE" id="PS51545"/>
    </source>
</evidence>
<dbReference type="CDD" id="cd05167">
    <property type="entry name" value="PI4Kc_III_alpha"/>
    <property type="match status" value="1"/>
</dbReference>
<dbReference type="EMBL" id="OE000918">
    <property type="protein sequence ID" value="CAD7455449.1"/>
    <property type="molecule type" value="Genomic_DNA"/>
</dbReference>